<comment type="caution">
    <text evidence="1">The sequence shown here is derived from an EMBL/GenBank/DDBJ whole genome shotgun (WGS) entry which is preliminary data.</text>
</comment>
<gene>
    <name evidence="1" type="ORF">KDU71_02340</name>
</gene>
<dbReference type="Proteomes" id="UP000679220">
    <property type="component" value="Unassembled WGS sequence"/>
</dbReference>
<evidence type="ECO:0000313" key="1">
    <source>
        <dbReference type="EMBL" id="MBR8534383.1"/>
    </source>
</evidence>
<dbReference type="Gene3D" id="3.40.50.300">
    <property type="entry name" value="P-loop containing nucleotide triphosphate hydrolases"/>
    <property type="match status" value="1"/>
</dbReference>
<dbReference type="EMBL" id="JAGTAR010000002">
    <property type="protein sequence ID" value="MBR8534383.1"/>
    <property type="molecule type" value="Genomic_DNA"/>
</dbReference>
<dbReference type="PANTHER" id="PTHR36451:SF1">
    <property type="entry name" value="OMEGA-HYDROXY-BETA-DIHYDROMENAQUINONE-9 SULFOTRANSFERASE STF3"/>
    <property type="match status" value="1"/>
</dbReference>
<organism evidence="1 2">
    <name type="scientific">Carboxylicivirga sediminis</name>
    <dbReference type="NCBI Taxonomy" id="2006564"/>
    <lineage>
        <taxon>Bacteria</taxon>
        <taxon>Pseudomonadati</taxon>
        <taxon>Bacteroidota</taxon>
        <taxon>Bacteroidia</taxon>
        <taxon>Marinilabiliales</taxon>
        <taxon>Marinilabiliaceae</taxon>
        <taxon>Carboxylicivirga</taxon>
    </lineage>
</organism>
<accession>A0A941F1A2</accession>
<dbReference type="PANTHER" id="PTHR36451">
    <property type="entry name" value="PAPS-DEPENDENT SULFOTRANSFERASE STF3"/>
    <property type="match status" value="1"/>
</dbReference>
<sequence length="369" mass="43695">MLKLDFNKLPVTPLFGSRYNNFKAVSKDRVIDKDYRLKYALSKSISALMSLTYPLENRRYNKRVAPLSVGDDPVFILGHWRSGTTFLHNVLSKDKQFGYNTTYQTIFSNAMVWGQPFFKSIMQTIMPDRRPTDNLELKPDQPQEEEFAFSNVMPVSFYNFWFFPKQTMEYCDKYLLFNSITPEEKTQFREEFIRLIKTSLYNSGGKRFLSKNPPHTGRVKDLLEIFPNAKFIYLVRNPYTVFESTKDYFSNVIKPLMLQDFSDEELEENILKIYQLMAEAYERDKQLIPVGNLYELRFEDFENDAFNLTNDIYNRLNLGGFEEASGDIKEYIDKKRGHKKNKYAYAASTIDKVNEHWRFALKQWDYDVL</sequence>
<reference evidence="1" key="2">
    <citation type="submission" date="2021-04" db="EMBL/GenBank/DDBJ databases">
        <authorList>
            <person name="Zhang T."/>
            <person name="Zhang Y."/>
            <person name="Lu D."/>
            <person name="Zuo D."/>
            <person name="Du Z."/>
        </authorList>
    </citation>
    <scope>NUCLEOTIDE SEQUENCE</scope>
    <source>
        <strain evidence="1">JR1</strain>
    </source>
</reference>
<dbReference type="AlphaFoldDB" id="A0A941F1A2"/>
<dbReference type="SUPFAM" id="SSF52540">
    <property type="entry name" value="P-loop containing nucleoside triphosphate hydrolases"/>
    <property type="match status" value="1"/>
</dbReference>
<dbReference type="Pfam" id="PF13469">
    <property type="entry name" value="Sulfotransfer_3"/>
    <property type="match status" value="1"/>
</dbReference>
<reference evidence="1" key="1">
    <citation type="journal article" date="2018" name="Int. J. Syst. Evol. Microbiol.">
        <title>Carboxylicivirga sediminis sp. nov., isolated from coastal sediment.</title>
        <authorList>
            <person name="Wang F.Q."/>
            <person name="Ren L.H."/>
            <person name="Zou R.J."/>
            <person name="Sun Y.Z."/>
            <person name="Liu X.J."/>
            <person name="Jiang F."/>
            <person name="Liu L.J."/>
        </authorList>
    </citation>
    <scope>NUCLEOTIDE SEQUENCE</scope>
    <source>
        <strain evidence="1">JR1</strain>
    </source>
</reference>
<dbReference type="InterPro" id="IPR052736">
    <property type="entry name" value="Stf3_sulfotransferase"/>
</dbReference>
<dbReference type="RefSeq" id="WP_212188288.1">
    <property type="nucleotide sequence ID" value="NZ_JAGTAR010000002.1"/>
</dbReference>
<evidence type="ECO:0000313" key="2">
    <source>
        <dbReference type="Proteomes" id="UP000679220"/>
    </source>
</evidence>
<name>A0A941F1A2_9BACT</name>
<protein>
    <submittedName>
        <fullName evidence="1">Sulfotransferase</fullName>
    </submittedName>
</protein>
<keyword evidence="2" id="KW-1185">Reference proteome</keyword>
<proteinExistence type="predicted"/>
<dbReference type="InterPro" id="IPR027417">
    <property type="entry name" value="P-loop_NTPase"/>
</dbReference>